<reference evidence="1" key="1">
    <citation type="submission" date="2021-04" db="EMBL/GenBank/DDBJ databases">
        <title>Draft genome sequence data of methanotrophic Methylovulum sp. strain S1L and Methylomonas sp. strain S2AM isolated from boreal lake water columns.</title>
        <authorList>
            <person name="Rissanen A.J."/>
            <person name="Mangayil R."/>
            <person name="Svenning M.M."/>
            <person name="Khanongnuch R."/>
        </authorList>
    </citation>
    <scope>NUCLEOTIDE SEQUENCE</scope>
    <source>
        <strain evidence="1">S2AM</strain>
    </source>
</reference>
<evidence type="ECO:0000313" key="2">
    <source>
        <dbReference type="Proteomes" id="UP000676649"/>
    </source>
</evidence>
<accession>A0A975R9Z9</accession>
<dbReference type="AlphaFoldDB" id="A0A975R9Z9"/>
<name>A0A975R9Z9_9GAMM</name>
<dbReference type="EMBL" id="CP073754">
    <property type="protein sequence ID" value="QWF71612.1"/>
    <property type="molecule type" value="Genomic_DNA"/>
</dbReference>
<dbReference type="Proteomes" id="UP000676649">
    <property type="component" value="Chromosome"/>
</dbReference>
<sequence>MLTGDKNLRQAAEQENVVVKGTLWIVEAMLTQQLIDSQTVRRAYQSMKQKGRRLPWDEAEKRLLAIEAKP</sequence>
<proteinExistence type="predicted"/>
<evidence type="ECO:0000313" key="1">
    <source>
        <dbReference type="EMBL" id="QWF71612.1"/>
    </source>
</evidence>
<dbReference type="KEGG" id="mpad:KEF85_03790"/>
<dbReference type="RefSeq" id="WP_215583394.1">
    <property type="nucleotide sequence ID" value="NZ_CP073754.1"/>
</dbReference>
<dbReference type="Pfam" id="PF11848">
    <property type="entry name" value="DUF3368"/>
    <property type="match status" value="1"/>
</dbReference>
<keyword evidence="2" id="KW-1185">Reference proteome</keyword>
<dbReference type="InterPro" id="IPR021799">
    <property type="entry name" value="PIN-like_prokaryotic"/>
</dbReference>
<protein>
    <submittedName>
        <fullName evidence="1">DUF3368 domain-containing protein</fullName>
    </submittedName>
</protein>
<organism evidence="1 2">
    <name type="scientific">Methylomonas paludis</name>
    <dbReference type="NCBI Taxonomy" id="1173101"/>
    <lineage>
        <taxon>Bacteria</taxon>
        <taxon>Pseudomonadati</taxon>
        <taxon>Pseudomonadota</taxon>
        <taxon>Gammaproteobacteria</taxon>
        <taxon>Methylococcales</taxon>
        <taxon>Methylococcaceae</taxon>
        <taxon>Methylomonas</taxon>
    </lineage>
</organism>
<gene>
    <name evidence="1" type="ORF">KEF85_03790</name>
</gene>